<dbReference type="SUPFAM" id="SSF52540">
    <property type="entry name" value="P-loop containing nucleoside triphosphate hydrolases"/>
    <property type="match status" value="1"/>
</dbReference>
<dbReference type="CDD" id="cd14858">
    <property type="entry name" value="TrmE_N"/>
    <property type="match status" value="1"/>
</dbReference>
<keyword evidence="6 10" id="KW-0378">Hydrolase</keyword>
<comment type="cofactor">
    <cofactor evidence="10">
        <name>K(+)</name>
        <dbReference type="ChEBI" id="CHEBI:29103"/>
    </cofactor>
    <text evidence="10">Binds 1 potassium ion per subunit.</text>
</comment>
<sequence length="451" mass="48998">MIVAPATSFGQGGIGIIRLSGPGCLDLVRPFVLGLGGGPPSWKSHRLYYGQFTDSSQRVIDEVMAVYMASPRSYTREDVVEIHCHGGLVVGRRILETLRHAGARTAQPGEFTLRAFLNGRIDLTQAEGVMEVIEARHRSAHQIAVQHLEGSLAHFCNELREQLLDSLALLETWIDFPEEDIDHPSFDSIVGTLTSVIENLRPVVASFRNGRVLREGVSVLILGKPNVGKSSLLNALVGSDRAIVTDLPGTTRDTLEEQLDLDGLRLRLTDTAGLRDSDDPVEQEGVRRACGKIAQADIVLLVIDGHRGMDDDDRSALGRCAGKNSIIVINKSDLPSVEIPSLPSHFPVITVSAATGAGIDRLREELRIRAGIADGEECPESLILTEERHHQALSQTLEKLGKTIESLNAGLSPEFIALDLREAVESLGVITGETAPEEVINRIFSRFCIGK</sequence>
<dbReference type="GO" id="GO:0002098">
    <property type="term" value="P:tRNA wobble uridine modification"/>
    <property type="evidence" value="ECO:0007669"/>
    <property type="project" value="TreeGrafter"/>
</dbReference>
<dbReference type="GO" id="GO:0005525">
    <property type="term" value="F:GTP binding"/>
    <property type="evidence" value="ECO:0007669"/>
    <property type="project" value="UniProtKB-UniRule"/>
</dbReference>
<feature type="binding site" evidence="10">
    <location>
        <position position="230"/>
    </location>
    <ligand>
        <name>Mg(2+)</name>
        <dbReference type="ChEBI" id="CHEBI:18420"/>
    </ligand>
</feature>
<dbReference type="InterPro" id="IPR018948">
    <property type="entry name" value="GTP-bd_TrmE_N"/>
</dbReference>
<dbReference type="NCBIfam" id="NF003661">
    <property type="entry name" value="PRK05291.1-3"/>
    <property type="match status" value="1"/>
</dbReference>
<keyword evidence="3 10" id="KW-0819">tRNA processing</keyword>
<organism evidence="13 14">
    <name type="scientific">Geoalkalibacter subterraneus</name>
    <dbReference type="NCBI Taxonomy" id="483547"/>
    <lineage>
        <taxon>Bacteria</taxon>
        <taxon>Pseudomonadati</taxon>
        <taxon>Thermodesulfobacteriota</taxon>
        <taxon>Desulfuromonadia</taxon>
        <taxon>Desulfuromonadales</taxon>
        <taxon>Geoalkalibacteraceae</taxon>
        <taxon>Geoalkalibacter</taxon>
    </lineage>
</organism>
<evidence type="ECO:0000259" key="12">
    <source>
        <dbReference type="PROSITE" id="PS51709"/>
    </source>
</evidence>
<feature type="binding site" evidence="10">
    <location>
        <position position="245"/>
    </location>
    <ligand>
        <name>K(+)</name>
        <dbReference type="ChEBI" id="CHEBI:29103"/>
    </ligand>
</feature>
<evidence type="ECO:0000256" key="2">
    <source>
        <dbReference type="ARBA" id="ARBA00022490"/>
    </source>
</evidence>
<dbReference type="Proteomes" id="UP000035036">
    <property type="component" value="Chromosome"/>
</dbReference>
<dbReference type="EC" id="3.6.-.-" evidence="10"/>
<dbReference type="InterPro" id="IPR027417">
    <property type="entry name" value="P-loop_NTPase"/>
</dbReference>
<proteinExistence type="inferred from homology"/>
<dbReference type="STRING" id="483547.GSUB_16425"/>
<feature type="binding site" evidence="10">
    <location>
        <position position="247"/>
    </location>
    <ligand>
        <name>K(+)</name>
        <dbReference type="ChEBI" id="CHEBI:29103"/>
    </ligand>
</feature>
<dbReference type="Pfam" id="PF10396">
    <property type="entry name" value="TrmE_N"/>
    <property type="match status" value="1"/>
</dbReference>
<keyword evidence="5 10" id="KW-0547">Nucleotide-binding</keyword>
<evidence type="ECO:0000256" key="1">
    <source>
        <dbReference type="ARBA" id="ARBA00011043"/>
    </source>
</evidence>
<dbReference type="GO" id="GO:0046872">
    <property type="term" value="F:metal ion binding"/>
    <property type="evidence" value="ECO:0007669"/>
    <property type="project" value="UniProtKB-KW"/>
</dbReference>
<evidence type="ECO:0000256" key="7">
    <source>
        <dbReference type="ARBA" id="ARBA00022842"/>
    </source>
</evidence>
<comment type="function">
    <text evidence="10">Exhibits a very high intrinsic GTPase hydrolysis rate. Involved in the addition of a carboxymethylaminomethyl (cmnm) group at the wobble position (U34) of certain tRNAs, forming tRNA-cmnm(5)s(2)U34.</text>
</comment>
<dbReference type="PROSITE" id="PS51709">
    <property type="entry name" value="G_TRME"/>
    <property type="match status" value="1"/>
</dbReference>
<dbReference type="NCBIfam" id="TIGR00450">
    <property type="entry name" value="mnmE_trmE_thdF"/>
    <property type="match status" value="1"/>
</dbReference>
<dbReference type="KEGG" id="gsb:GSUB_16425"/>
<keyword evidence="7 10" id="KW-0460">Magnesium</keyword>
<dbReference type="PANTHER" id="PTHR42714:SF2">
    <property type="entry name" value="TRNA MODIFICATION GTPASE GTPBP3, MITOCHONDRIAL"/>
    <property type="match status" value="1"/>
</dbReference>
<protein>
    <recommendedName>
        <fullName evidence="10">tRNA modification GTPase MnmE</fullName>
        <ecNumber evidence="10">3.6.-.-</ecNumber>
    </recommendedName>
</protein>
<comment type="caution">
    <text evidence="10">Lacks conserved residue(s) required for the propagation of feature annotation.</text>
</comment>
<dbReference type="FunFam" id="3.40.50.300:FF:001376">
    <property type="entry name" value="tRNA modification GTPase MnmE"/>
    <property type="match status" value="1"/>
</dbReference>
<comment type="subunit">
    <text evidence="10">Homodimer. Heterotetramer of two MnmE and two MnmG subunits.</text>
</comment>
<dbReference type="NCBIfam" id="TIGR00231">
    <property type="entry name" value="small_GTP"/>
    <property type="match status" value="1"/>
</dbReference>
<accession>A0A0B5FV93</accession>
<name>A0A0B5FV93_9BACT</name>
<dbReference type="Pfam" id="PF01926">
    <property type="entry name" value="MMR_HSR1"/>
    <property type="match status" value="1"/>
</dbReference>
<feature type="binding site" evidence="10">
    <location>
        <begin position="245"/>
        <end position="251"/>
    </location>
    <ligand>
        <name>GTP</name>
        <dbReference type="ChEBI" id="CHEBI:37565"/>
    </ligand>
</feature>
<comment type="subcellular location">
    <subcellularLocation>
        <location evidence="10">Cytoplasm</location>
    </subcellularLocation>
</comment>
<keyword evidence="8 10" id="KW-0630">Potassium</keyword>
<dbReference type="AlphaFoldDB" id="A0A0B5FV93"/>
<keyword evidence="9 10" id="KW-0342">GTP-binding</keyword>
<dbReference type="InterPro" id="IPR025867">
    <property type="entry name" value="MnmE_helical"/>
</dbReference>
<dbReference type="CDD" id="cd04164">
    <property type="entry name" value="trmE"/>
    <property type="match status" value="1"/>
</dbReference>
<dbReference type="InterPro" id="IPR027368">
    <property type="entry name" value="MnmE_dom2"/>
</dbReference>
<evidence type="ECO:0000256" key="11">
    <source>
        <dbReference type="RuleBase" id="RU003313"/>
    </source>
</evidence>
<dbReference type="InterPro" id="IPR027266">
    <property type="entry name" value="TrmE/GcvT-like"/>
</dbReference>
<evidence type="ECO:0000256" key="5">
    <source>
        <dbReference type="ARBA" id="ARBA00022741"/>
    </source>
</evidence>
<dbReference type="EMBL" id="CP010311">
    <property type="protein sequence ID" value="AJF08100.1"/>
    <property type="molecule type" value="Genomic_DNA"/>
</dbReference>
<dbReference type="SUPFAM" id="SSF116878">
    <property type="entry name" value="TrmE connector domain"/>
    <property type="match status" value="1"/>
</dbReference>
<evidence type="ECO:0000256" key="4">
    <source>
        <dbReference type="ARBA" id="ARBA00022723"/>
    </source>
</evidence>
<dbReference type="Gene3D" id="3.40.50.300">
    <property type="entry name" value="P-loop containing nucleotide triphosphate hydrolases"/>
    <property type="match status" value="1"/>
</dbReference>
<gene>
    <name evidence="10" type="primary">mnmE</name>
    <name evidence="10" type="synonym">trmE</name>
    <name evidence="13" type="ORF">GSUB_16425</name>
</gene>
<evidence type="ECO:0000256" key="3">
    <source>
        <dbReference type="ARBA" id="ARBA00022694"/>
    </source>
</evidence>
<evidence type="ECO:0000313" key="13">
    <source>
        <dbReference type="EMBL" id="AJF08100.1"/>
    </source>
</evidence>
<comment type="similarity">
    <text evidence="1 10 11">Belongs to the TRAFAC class TrmE-Era-EngA-EngB-Septin-like GTPase superfamily. TrmE GTPase family.</text>
</comment>
<dbReference type="HOGENOM" id="CLU_019624_4_1_7"/>
<dbReference type="GO" id="GO:0030488">
    <property type="term" value="P:tRNA methylation"/>
    <property type="evidence" value="ECO:0007669"/>
    <property type="project" value="TreeGrafter"/>
</dbReference>
<feature type="binding site" evidence="10">
    <location>
        <position position="120"/>
    </location>
    <ligand>
        <name>(6S)-5-formyl-5,6,7,8-tetrahydrofolate</name>
        <dbReference type="ChEBI" id="CHEBI:57457"/>
    </ligand>
</feature>
<reference evidence="13 14" key="1">
    <citation type="journal article" date="2015" name="Genome Announc.">
        <title>Genomes of Geoalkalibacter ferrihydriticus Z-0531T and Geoalkalibacter subterraneus Red1T, Two Haloalkaliphilic Metal-Reducing Deltaproteobacteria.</title>
        <authorList>
            <person name="Badalamenti J.P."/>
            <person name="Krajmalnik-Brown R."/>
            <person name="Torres C.I."/>
            <person name="Bond D.R."/>
        </authorList>
    </citation>
    <scope>NUCLEOTIDE SEQUENCE [LARGE SCALE GENOMIC DNA]</scope>
    <source>
        <strain evidence="13 14">Red1</strain>
    </source>
</reference>
<dbReference type="Gene3D" id="1.20.120.430">
    <property type="entry name" value="tRNA modification GTPase MnmE domain 2"/>
    <property type="match status" value="1"/>
</dbReference>
<dbReference type="InterPro" id="IPR006073">
    <property type="entry name" value="GTP-bd"/>
</dbReference>
<dbReference type="PRINTS" id="PR00326">
    <property type="entry name" value="GTP1OBG"/>
</dbReference>
<dbReference type="InterPro" id="IPR031168">
    <property type="entry name" value="G_TrmE"/>
</dbReference>
<feature type="binding site" evidence="10">
    <location>
        <position position="81"/>
    </location>
    <ligand>
        <name>(6S)-5-formyl-5,6,7,8-tetrahydrofolate</name>
        <dbReference type="ChEBI" id="CHEBI:57457"/>
    </ligand>
</feature>
<evidence type="ECO:0000256" key="6">
    <source>
        <dbReference type="ARBA" id="ARBA00022801"/>
    </source>
</evidence>
<feature type="binding site" evidence="10">
    <location>
        <position position="18"/>
    </location>
    <ligand>
        <name>(6S)-5-formyl-5,6,7,8-tetrahydrofolate</name>
        <dbReference type="ChEBI" id="CHEBI:57457"/>
    </ligand>
</feature>
<evidence type="ECO:0000256" key="8">
    <source>
        <dbReference type="ARBA" id="ARBA00022958"/>
    </source>
</evidence>
<feature type="binding site" evidence="10">
    <location>
        <begin position="270"/>
        <end position="273"/>
    </location>
    <ligand>
        <name>GTP</name>
        <dbReference type="ChEBI" id="CHEBI:37565"/>
    </ligand>
</feature>
<dbReference type="GO" id="GO:0005829">
    <property type="term" value="C:cytosol"/>
    <property type="evidence" value="ECO:0007669"/>
    <property type="project" value="TreeGrafter"/>
</dbReference>
<feature type="binding site" evidence="10">
    <location>
        <position position="251"/>
    </location>
    <ligand>
        <name>Mg(2+)</name>
        <dbReference type="ChEBI" id="CHEBI:18420"/>
    </ligand>
</feature>
<keyword evidence="4 10" id="KW-0479">Metal-binding</keyword>
<feature type="binding site" evidence="10">
    <location>
        <position position="226"/>
    </location>
    <ligand>
        <name>K(+)</name>
        <dbReference type="ChEBI" id="CHEBI:29103"/>
    </ligand>
</feature>
<feature type="domain" description="TrmE-type G" evidence="12">
    <location>
        <begin position="216"/>
        <end position="371"/>
    </location>
</feature>
<dbReference type="Pfam" id="PF12631">
    <property type="entry name" value="MnmE_helical"/>
    <property type="match status" value="1"/>
</dbReference>
<dbReference type="Gene3D" id="3.30.1360.120">
    <property type="entry name" value="Probable tRNA modification gtpase trme, domain 1"/>
    <property type="match status" value="1"/>
</dbReference>
<feature type="binding site" evidence="10">
    <location>
        <position position="451"/>
    </location>
    <ligand>
        <name>(6S)-5-formyl-5,6,7,8-tetrahydrofolate</name>
        <dbReference type="ChEBI" id="CHEBI:57457"/>
    </ligand>
</feature>
<evidence type="ECO:0000256" key="10">
    <source>
        <dbReference type="HAMAP-Rule" id="MF_00379"/>
    </source>
</evidence>
<dbReference type="HAMAP" id="MF_00379">
    <property type="entry name" value="GTPase_MnmE"/>
    <property type="match status" value="1"/>
</dbReference>
<feature type="binding site" evidence="10">
    <location>
        <begin position="226"/>
        <end position="231"/>
    </location>
    <ligand>
        <name>GTP</name>
        <dbReference type="ChEBI" id="CHEBI:37565"/>
    </ligand>
</feature>
<dbReference type="InterPro" id="IPR005225">
    <property type="entry name" value="Small_GTP-bd"/>
</dbReference>
<keyword evidence="2 10" id="KW-0963">Cytoplasm</keyword>
<dbReference type="GO" id="GO:0003924">
    <property type="term" value="F:GTPase activity"/>
    <property type="evidence" value="ECO:0007669"/>
    <property type="project" value="UniProtKB-UniRule"/>
</dbReference>
<dbReference type="PANTHER" id="PTHR42714">
    <property type="entry name" value="TRNA MODIFICATION GTPASE GTPBP3"/>
    <property type="match status" value="1"/>
</dbReference>
<feature type="binding site" evidence="10">
    <location>
        <position position="250"/>
    </location>
    <ligand>
        <name>K(+)</name>
        <dbReference type="ChEBI" id="CHEBI:29103"/>
    </ligand>
</feature>
<evidence type="ECO:0000256" key="9">
    <source>
        <dbReference type="ARBA" id="ARBA00023134"/>
    </source>
</evidence>
<keyword evidence="14" id="KW-1185">Reference proteome</keyword>
<evidence type="ECO:0000313" key="14">
    <source>
        <dbReference type="Proteomes" id="UP000035036"/>
    </source>
</evidence>
<dbReference type="InterPro" id="IPR004520">
    <property type="entry name" value="GTPase_MnmE"/>
</dbReference>